<dbReference type="Gene3D" id="1.20.1560.10">
    <property type="entry name" value="ABC transporter type 1, transmembrane domain"/>
    <property type="match status" value="1"/>
</dbReference>
<dbReference type="InterPro" id="IPR011527">
    <property type="entry name" value="ABC1_TM_dom"/>
</dbReference>
<dbReference type="GO" id="GO:0006879">
    <property type="term" value="P:intracellular iron ion homeostasis"/>
    <property type="evidence" value="ECO:0007669"/>
    <property type="project" value="TreeGrafter"/>
</dbReference>
<feature type="domain" description="ABC transporter" evidence="11">
    <location>
        <begin position="491"/>
        <end position="728"/>
    </location>
</feature>
<keyword evidence="8 10" id="KW-0472">Membrane</keyword>
<dbReference type="InterPro" id="IPR003439">
    <property type="entry name" value="ABC_transporter-like_ATP-bd"/>
</dbReference>
<gene>
    <name evidence="13" type="ORF">MSP1404_LOCUS12272</name>
</gene>
<dbReference type="Gene3D" id="3.40.50.300">
    <property type="entry name" value="P-loop containing nucleotide triphosphate hydrolases"/>
    <property type="match status" value="1"/>
</dbReference>
<dbReference type="PANTHER" id="PTHR24221">
    <property type="entry name" value="ATP-BINDING CASSETTE SUB-FAMILY B"/>
    <property type="match status" value="1"/>
</dbReference>
<evidence type="ECO:0000256" key="1">
    <source>
        <dbReference type="ARBA" id="ARBA00004651"/>
    </source>
</evidence>
<dbReference type="InterPro" id="IPR036640">
    <property type="entry name" value="ABC1_TM_sf"/>
</dbReference>
<evidence type="ECO:0000259" key="12">
    <source>
        <dbReference type="PROSITE" id="PS50929"/>
    </source>
</evidence>
<evidence type="ECO:0000256" key="10">
    <source>
        <dbReference type="SAM" id="Phobius"/>
    </source>
</evidence>
<evidence type="ECO:0000256" key="3">
    <source>
        <dbReference type="ARBA" id="ARBA00022475"/>
    </source>
</evidence>
<dbReference type="EMBL" id="HBEV01015743">
    <property type="protein sequence ID" value="CAD8594867.1"/>
    <property type="molecule type" value="Transcribed_RNA"/>
</dbReference>
<proteinExistence type="predicted"/>
<evidence type="ECO:0000256" key="5">
    <source>
        <dbReference type="ARBA" id="ARBA00022741"/>
    </source>
</evidence>
<dbReference type="InterPro" id="IPR017871">
    <property type="entry name" value="ABC_transporter-like_CS"/>
</dbReference>
<sequence>MTTLAIASGAFIAPRRVARPRARLNRPPVRVRGVTVSSAMSASTAEMGPAHMVDLARLTTTARARTLRRRRVPAAAAAGDSVGGAAPGSMSSSVALRPEDPANLPTSYFADDKEMDADDVDDIPPPPSAALVDVLPYLYRVSVAQRGTAIRLAFAVSAMLVQKSTGLAVPILFKVAVDRLTDAAMASGVGNDAAVAVALRAAAWALVASGTFKAISGLATELRSVAFTPVAQAAGRRVALQVFNHVLNLDLSFHLDRRTGALQRIIDRGTRSITMVFRAVVFTFVPTMVELALVCFLLWRAFSWHVVAIVLSTFVLYVGWTVRMTGVSAELRKIANKMDGITTGKAVDALLNYETVTTFGNVKLESDAYDQLLRSYHEAALGSERASSALNAGQAVILAGGMTCVLASAALGIGRGGLEFVGPISTRVGDLVMANGLLLQLWAPLQFLGFFYRELRQSLVDMEAMFEVMSTTSAIPDGTQTLPAKEGGARVTLRDVSFTYGGAVGGRRVVKNVSLDISEGQSVGIVGPSGSGKSTLLRLLLRMYDVTGGSVEVDGVDVRNLRQDSLRSITAVVPQDTVLFNDTLRHNLRYGRAAASEEEVLKAASDARLDGTLAAMPDGLQTMVGERGVKLSGGEKQRVAIARAFLRSPRLLLADEATSALDTATEVGILQSLQEVAEGRTAVFVAHRLSTVRSCDKIVVMEAGSIVEQGTHAQLMDGKGEGPKSGLYASMWASQQAEIEEEARVAASKSNLGVFSEVET</sequence>
<protein>
    <recommendedName>
        <fullName evidence="14">ATP-binding cassette superfamily</fullName>
    </recommendedName>
</protein>
<dbReference type="GO" id="GO:0140359">
    <property type="term" value="F:ABC-type transporter activity"/>
    <property type="evidence" value="ECO:0007669"/>
    <property type="project" value="InterPro"/>
</dbReference>
<evidence type="ECO:0000259" key="11">
    <source>
        <dbReference type="PROSITE" id="PS50893"/>
    </source>
</evidence>
<keyword evidence="7 10" id="KW-1133">Transmembrane helix</keyword>
<keyword evidence="4 10" id="KW-0812">Transmembrane</keyword>
<name>A0A7S0KWA6_MICPS</name>
<dbReference type="GO" id="GO:0005886">
    <property type="term" value="C:plasma membrane"/>
    <property type="evidence" value="ECO:0007669"/>
    <property type="project" value="UniProtKB-SubCell"/>
</dbReference>
<dbReference type="SUPFAM" id="SSF90123">
    <property type="entry name" value="ABC transporter transmembrane region"/>
    <property type="match status" value="1"/>
</dbReference>
<dbReference type="GO" id="GO:0005524">
    <property type="term" value="F:ATP binding"/>
    <property type="evidence" value="ECO:0007669"/>
    <property type="project" value="UniProtKB-KW"/>
</dbReference>
<evidence type="ECO:0008006" key="14">
    <source>
        <dbReference type="Google" id="ProtNLM"/>
    </source>
</evidence>
<dbReference type="CDD" id="cd18582">
    <property type="entry name" value="ABC_6TM_ATM1_ABCB7"/>
    <property type="match status" value="1"/>
</dbReference>
<dbReference type="SUPFAM" id="SSF52540">
    <property type="entry name" value="P-loop containing nucleoside triphosphate hydrolases"/>
    <property type="match status" value="1"/>
</dbReference>
<evidence type="ECO:0000256" key="4">
    <source>
        <dbReference type="ARBA" id="ARBA00022692"/>
    </source>
</evidence>
<evidence type="ECO:0000256" key="6">
    <source>
        <dbReference type="ARBA" id="ARBA00022840"/>
    </source>
</evidence>
<dbReference type="PANTHER" id="PTHR24221:SF470">
    <property type="entry name" value="MITOCHONDRIAL ABC TRANSPORTER ATM"/>
    <property type="match status" value="1"/>
</dbReference>
<dbReference type="GO" id="GO:0005743">
    <property type="term" value="C:mitochondrial inner membrane"/>
    <property type="evidence" value="ECO:0007669"/>
    <property type="project" value="TreeGrafter"/>
</dbReference>
<comment type="subcellular location">
    <subcellularLocation>
        <location evidence="1">Cell membrane</location>
        <topology evidence="1">Multi-pass membrane protein</topology>
    </subcellularLocation>
</comment>
<dbReference type="AlphaFoldDB" id="A0A7S0KWA6"/>
<accession>A0A7S0KWA6</accession>
<reference evidence="13" key="1">
    <citation type="submission" date="2021-01" db="EMBL/GenBank/DDBJ databases">
        <authorList>
            <person name="Corre E."/>
            <person name="Pelletier E."/>
            <person name="Niang G."/>
            <person name="Scheremetjew M."/>
            <person name="Finn R."/>
            <person name="Kale V."/>
            <person name="Holt S."/>
            <person name="Cochrane G."/>
            <person name="Meng A."/>
            <person name="Brown T."/>
            <person name="Cohen L."/>
        </authorList>
    </citation>
    <scope>NUCLEOTIDE SEQUENCE</scope>
    <source>
        <strain evidence="13">CCMP494</strain>
    </source>
</reference>
<feature type="domain" description="ABC transmembrane type-1" evidence="12">
    <location>
        <begin position="153"/>
        <end position="457"/>
    </location>
</feature>
<dbReference type="FunFam" id="3.40.50.300:FF:000221">
    <property type="entry name" value="Multidrug ABC transporter ATP-binding protein"/>
    <property type="match status" value="1"/>
</dbReference>
<keyword evidence="5" id="KW-0547">Nucleotide-binding</keyword>
<feature type="transmembrane region" description="Helical" evidence="10">
    <location>
        <begin position="305"/>
        <end position="322"/>
    </location>
</feature>
<dbReference type="PROSITE" id="PS50929">
    <property type="entry name" value="ABC_TM1F"/>
    <property type="match status" value="1"/>
</dbReference>
<dbReference type="SMART" id="SM00382">
    <property type="entry name" value="AAA"/>
    <property type="match status" value="1"/>
</dbReference>
<keyword evidence="2" id="KW-0813">Transport</keyword>
<evidence type="ECO:0000256" key="8">
    <source>
        <dbReference type="ARBA" id="ARBA00023136"/>
    </source>
</evidence>
<dbReference type="InterPro" id="IPR027417">
    <property type="entry name" value="P-loop_NTPase"/>
</dbReference>
<dbReference type="PROSITE" id="PS00211">
    <property type="entry name" value="ABC_TRANSPORTER_1"/>
    <property type="match status" value="1"/>
</dbReference>
<evidence type="ECO:0000256" key="9">
    <source>
        <dbReference type="SAM" id="MobiDB-lite"/>
    </source>
</evidence>
<dbReference type="InterPro" id="IPR039421">
    <property type="entry name" value="Type_1_exporter"/>
</dbReference>
<dbReference type="Pfam" id="PF00664">
    <property type="entry name" value="ABC_membrane"/>
    <property type="match status" value="1"/>
</dbReference>
<evidence type="ECO:0000256" key="2">
    <source>
        <dbReference type="ARBA" id="ARBA00022448"/>
    </source>
</evidence>
<evidence type="ECO:0000313" key="13">
    <source>
        <dbReference type="EMBL" id="CAD8594867.1"/>
    </source>
</evidence>
<dbReference type="PROSITE" id="PS50893">
    <property type="entry name" value="ABC_TRANSPORTER_2"/>
    <property type="match status" value="1"/>
</dbReference>
<dbReference type="InterPro" id="IPR003593">
    <property type="entry name" value="AAA+_ATPase"/>
</dbReference>
<feature type="transmembrane region" description="Helical" evidence="10">
    <location>
        <begin position="276"/>
        <end position="299"/>
    </location>
</feature>
<feature type="region of interest" description="Disordered" evidence="9">
    <location>
        <begin position="73"/>
        <end position="97"/>
    </location>
</feature>
<organism evidence="13">
    <name type="scientific">Micromonas pusilla</name>
    <name type="common">Picoplanktonic green alga</name>
    <name type="synonym">Chromulina pusilla</name>
    <dbReference type="NCBI Taxonomy" id="38833"/>
    <lineage>
        <taxon>Eukaryota</taxon>
        <taxon>Viridiplantae</taxon>
        <taxon>Chlorophyta</taxon>
        <taxon>Mamiellophyceae</taxon>
        <taxon>Mamiellales</taxon>
        <taxon>Mamiellaceae</taxon>
        <taxon>Micromonas</taxon>
    </lineage>
</organism>
<evidence type="ECO:0000256" key="7">
    <source>
        <dbReference type="ARBA" id="ARBA00022989"/>
    </source>
</evidence>
<keyword evidence="3" id="KW-1003">Cell membrane</keyword>
<dbReference type="GO" id="GO:0016887">
    <property type="term" value="F:ATP hydrolysis activity"/>
    <property type="evidence" value="ECO:0007669"/>
    <property type="project" value="InterPro"/>
</dbReference>
<dbReference type="Pfam" id="PF00005">
    <property type="entry name" value="ABC_tran"/>
    <property type="match status" value="1"/>
</dbReference>
<keyword evidence="6" id="KW-0067">ATP-binding</keyword>